<evidence type="ECO:0000256" key="5">
    <source>
        <dbReference type="ARBA" id="ARBA00022692"/>
    </source>
</evidence>
<reference evidence="10" key="2">
    <citation type="journal article" date="2014" name="ISME J.">
        <title>Microbial stratification in low pH oxic and suboxic macroscopic growths along an acid mine drainage.</title>
        <authorList>
            <person name="Mendez-Garcia C."/>
            <person name="Mesa V."/>
            <person name="Sprenger R.R."/>
            <person name="Richter M."/>
            <person name="Diez M.S."/>
            <person name="Solano J."/>
            <person name="Bargiela R."/>
            <person name="Golyshina O.V."/>
            <person name="Manteca A."/>
            <person name="Ramos J.L."/>
            <person name="Gallego J.R."/>
            <person name="Llorente I."/>
            <person name="Martins Dos Santos V.A."/>
            <person name="Jensen O.N."/>
            <person name="Pelaez A.I."/>
            <person name="Sanchez J."/>
            <person name="Ferrer M."/>
        </authorList>
    </citation>
    <scope>NUCLEOTIDE SEQUENCE</scope>
</reference>
<keyword evidence="3" id="KW-1003">Cell membrane</keyword>
<dbReference type="SUPFAM" id="SSF161098">
    <property type="entry name" value="MetI-like"/>
    <property type="match status" value="1"/>
</dbReference>
<feature type="transmembrane region" description="Helical" evidence="8">
    <location>
        <begin position="111"/>
        <end position="134"/>
    </location>
</feature>
<keyword evidence="5 8" id="KW-0812">Transmembrane</keyword>
<dbReference type="EMBL" id="AUZX01012525">
    <property type="protein sequence ID" value="EQD39024.1"/>
    <property type="molecule type" value="Genomic_DNA"/>
</dbReference>
<dbReference type="GO" id="GO:0055085">
    <property type="term" value="P:transmembrane transport"/>
    <property type="evidence" value="ECO:0007669"/>
    <property type="project" value="InterPro"/>
</dbReference>
<keyword evidence="7 8" id="KW-0472">Membrane</keyword>
<feature type="domain" description="ABC transmembrane type-1" evidence="9">
    <location>
        <begin position="1"/>
        <end position="152"/>
    </location>
</feature>
<evidence type="ECO:0000256" key="1">
    <source>
        <dbReference type="ARBA" id="ARBA00004429"/>
    </source>
</evidence>
<comment type="subcellular location">
    <subcellularLocation>
        <location evidence="1">Cell inner membrane</location>
        <topology evidence="1">Multi-pass membrane protein</topology>
    </subcellularLocation>
</comment>
<feature type="non-terminal residue" evidence="10">
    <location>
        <position position="152"/>
    </location>
</feature>
<dbReference type="PANTHER" id="PTHR43357:SF4">
    <property type="entry name" value="INNER MEMBRANE ABC TRANSPORTER PERMEASE PROTEIN YDCV"/>
    <property type="match status" value="1"/>
</dbReference>
<comment type="caution">
    <text evidence="10">The sequence shown here is derived from an EMBL/GenBank/DDBJ whole genome shotgun (WGS) entry which is preliminary data.</text>
</comment>
<evidence type="ECO:0000256" key="6">
    <source>
        <dbReference type="ARBA" id="ARBA00022989"/>
    </source>
</evidence>
<keyword evidence="2" id="KW-0813">Transport</keyword>
<dbReference type="GO" id="GO:0005886">
    <property type="term" value="C:plasma membrane"/>
    <property type="evidence" value="ECO:0007669"/>
    <property type="project" value="UniProtKB-SubCell"/>
</dbReference>
<feature type="transmembrane region" description="Helical" evidence="8">
    <location>
        <begin position="21"/>
        <end position="42"/>
    </location>
</feature>
<dbReference type="InterPro" id="IPR035906">
    <property type="entry name" value="MetI-like_sf"/>
</dbReference>
<dbReference type="Gene3D" id="1.10.3720.10">
    <property type="entry name" value="MetI-like"/>
    <property type="match status" value="1"/>
</dbReference>
<accession>T1ADG2</accession>
<dbReference type="PROSITE" id="PS50928">
    <property type="entry name" value="ABC_TM1"/>
    <property type="match status" value="1"/>
</dbReference>
<proteinExistence type="predicted"/>
<evidence type="ECO:0000259" key="9">
    <source>
        <dbReference type="PROSITE" id="PS50928"/>
    </source>
</evidence>
<evidence type="ECO:0000313" key="10">
    <source>
        <dbReference type="EMBL" id="EQD39024.1"/>
    </source>
</evidence>
<sequence>MVPTVIWVNLRLPRLRRLLEGLSLLPLATPPVVLVLRILMAFHGLPNLIVGTPVILALEYVVLVVPYSYRILDSGVQAIDIHTLVDAARSLGAGWGQVLWRVLLPNMQGSLLSASFITLALVLGEYVVASLLTFNTFPVFLEQVGQNRAGEA</sequence>
<evidence type="ECO:0000256" key="2">
    <source>
        <dbReference type="ARBA" id="ARBA00022448"/>
    </source>
</evidence>
<dbReference type="InterPro" id="IPR000515">
    <property type="entry name" value="MetI-like"/>
</dbReference>
<dbReference type="Pfam" id="PF00528">
    <property type="entry name" value="BPD_transp_1"/>
    <property type="match status" value="1"/>
</dbReference>
<organism evidence="10">
    <name type="scientific">mine drainage metagenome</name>
    <dbReference type="NCBI Taxonomy" id="410659"/>
    <lineage>
        <taxon>unclassified sequences</taxon>
        <taxon>metagenomes</taxon>
        <taxon>ecological metagenomes</taxon>
    </lineage>
</organism>
<keyword evidence="4" id="KW-0997">Cell inner membrane</keyword>
<feature type="transmembrane region" description="Helical" evidence="8">
    <location>
        <begin position="48"/>
        <end position="69"/>
    </location>
</feature>
<reference evidence="10" key="1">
    <citation type="submission" date="2013-08" db="EMBL/GenBank/DDBJ databases">
        <authorList>
            <person name="Mendez C."/>
            <person name="Richter M."/>
            <person name="Ferrer M."/>
            <person name="Sanchez J."/>
        </authorList>
    </citation>
    <scope>NUCLEOTIDE SEQUENCE</scope>
</reference>
<dbReference type="AlphaFoldDB" id="T1ADG2"/>
<evidence type="ECO:0000256" key="8">
    <source>
        <dbReference type="SAM" id="Phobius"/>
    </source>
</evidence>
<dbReference type="CDD" id="cd06261">
    <property type="entry name" value="TM_PBP2"/>
    <property type="match status" value="1"/>
</dbReference>
<evidence type="ECO:0000256" key="7">
    <source>
        <dbReference type="ARBA" id="ARBA00023136"/>
    </source>
</evidence>
<evidence type="ECO:0000256" key="3">
    <source>
        <dbReference type="ARBA" id="ARBA00022475"/>
    </source>
</evidence>
<keyword evidence="6 8" id="KW-1133">Transmembrane helix</keyword>
<evidence type="ECO:0000256" key="4">
    <source>
        <dbReference type="ARBA" id="ARBA00022519"/>
    </source>
</evidence>
<dbReference type="PANTHER" id="PTHR43357">
    <property type="entry name" value="INNER MEMBRANE ABC TRANSPORTER PERMEASE PROTEIN YDCV"/>
    <property type="match status" value="1"/>
</dbReference>
<protein>
    <submittedName>
        <fullName evidence="10">Binding-protein-dependent transport system inner membrane component</fullName>
    </submittedName>
</protein>
<gene>
    <name evidence="10" type="ORF">B1A_17039</name>
</gene>
<name>T1ADG2_9ZZZZ</name>